<dbReference type="Proteomes" id="UP001497480">
    <property type="component" value="Unassembled WGS sequence"/>
</dbReference>
<dbReference type="EMBL" id="CAXHTB010000021">
    <property type="protein sequence ID" value="CAL0328414.1"/>
    <property type="molecule type" value="Genomic_DNA"/>
</dbReference>
<dbReference type="AlphaFoldDB" id="A0AAV1Y351"/>
<dbReference type="GO" id="GO:0005886">
    <property type="term" value="C:plasma membrane"/>
    <property type="evidence" value="ECO:0007669"/>
    <property type="project" value="TreeGrafter"/>
</dbReference>
<comment type="caution">
    <text evidence="1">The sequence shown here is derived from an EMBL/GenBank/DDBJ whole genome shotgun (WGS) entry which is preliminary data.</text>
</comment>
<dbReference type="GO" id="GO:0009626">
    <property type="term" value="P:plant-type hypersensitive response"/>
    <property type="evidence" value="ECO:0007669"/>
    <property type="project" value="TreeGrafter"/>
</dbReference>
<gene>
    <name evidence="1" type="ORF">LLUT_LOCUS29474</name>
</gene>
<evidence type="ECO:0000313" key="1">
    <source>
        <dbReference type="EMBL" id="CAL0328414.1"/>
    </source>
</evidence>
<name>A0AAV1Y351_LUPLU</name>
<keyword evidence="2" id="KW-1185">Reference proteome</keyword>
<organism evidence="1 2">
    <name type="scientific">Lupinus luteus</name>
    <name type="common">European yellow lupine</name>
    <dbReference type="NCBI Taxonomy" id="3873"/>
    <lineage>
        <taxon>Eukaryota</taxon>
        <taxon>Viridiplantae</taxon>
        <taxon>Streptophyta</taxon>
        <taxon>Embryophyta</taxon>
        <taxon>Tracheophyta</taxon>
        <taxon>Spermatophyta</taxon>
        <taxon>Magnoliopsida</taxon>
        <taxon>eudicotyledons</taxon>
        <taxon>Gunneridae</taxon>
        <taxon>Pentapetalae</taxon>
        <taxon>rosids</taxon>
        <taxon>fabids</taxon>
        <taxon>Fabales</taxon>
        <taxon>Fabaceae</taxon>
        <taxon>Papilionoideae</taxon>
        <taxon>50 kb inversion clade</taxon>
        <taxon>genistoids sensu lato</taxon>
        <taxon>core genistoids</taxon>
        <taxon>Genisteae</taxon>
        <taxon>Lupinus</taxon>
    </lineage>
</organism>
<proteinExistence type="predicted"/>
<dbReference type="GO" id="GO:2000031">
    <property type="term" value="P:regulation of salicylic acid mediated signaling pathway"/>
    <property type="evidence" value="ECO:0007669"/>
    <property type="project" value="InterPro"/>
</dbReference>
<dbReference type="InterPro" id="IPR044663">
    <property type="entry name" value="CAD1/NSL1-like"/>
</dbReference>
<dbReference type="PANTHER" id="PTHR33199">
    <property type="entry name" value="MACPF DOMAIN-CONTAINING PROTEIN CAD1"/>
    <property type="match status" value="1"/>
</dbReference>
<reference evidence="1 2" key="1">
    <citation type="submission" date="2024-03" db="EMBL/GenBank/DDBJ databases">
        <authorList>
            <person name="Martinez-Hernandez J."/>
        </authorList>
    </citation>
    <scope>NUCLEOTIDE SEQUENCE [LARGE SCALE GENOMIC DNA]</scope>
</reference>
<protein>
    <submittedName>
        <fullName evidence="1">Uncharacterized protein</fullName>
    </submittedName>
</protein>
<evidence type="ECO:0000313" key="2">
    <source>
        <dbReference type="Proteomes" id="UP001497480"/>
    </source>
</evidence>
<sequence>MVKCLVALGKNFDKPPIEELRYFLEFQIPRVWAPIQDRIPGHQRKEPVCPHLQFRFQHNGSKTLCQPRTDTCLDASGWKRRVYRPVCRRVAANPWLWQGQRLYTTQMYDGTMHPQDLTAGSAWSALVDGINSSEGGCTA</sequence>
<accession>A0AAV1Y351</accession>
<dbReference type="PANTHER" id="PTHR33199:SF15">
    <property type="entry name" value="MACPF DOMAIN-CONTAINING PROTEIN CAD1-LIKE"/>
    <property type="match status" value="1"/>
</dbReference>